<dbReference type="PRINTS" id="PR01437">
    <property type="entry name" value="NUOXDRDTASE4"/>
</dbReference>
<feature type="transmembrane region" description="Helical" evidence="8">
    <location>
        <begin position="123"/>
        <end position="140"/>
    </location>
</feature>
<dbReference type="InterPro" id="IPR050586">
    <property type="entry name" value="CPA3_Na-H_Antiporter_D"/>
</dbReference>
<reference evidence="10 11" key="1">
    <citation type="submission" date="2021-02" db="EMBL/GenBank/DDBJ databases">
        <title>Sulfurospirillum tamanensis sp. nov.</title>
        <authorList>
            <person name="Frolova A."/>
            <person name="Merkel A."/>
            <person name="Slobodkin A."/>
        </authorList>
    </citation>
    <scope>NUCLEOTIDE SEQUENCE [LARGE SCALE GENOMIC DNA]</scope>
    <source>
        <strain evidence="10 11">T05b</strain>
    </source>
</reference>
<sequence length="464" mass="49799">MSLVLTPLYFALMVFLWPKRANVVALLGLGVQFGLTLYTAFWTPLPRRITLGDWGAPLGIELWLSPLSLLFCLLSSAVFLGVGLYANTAYKNNHKERSRFFVLAFFLSLGLTLLFVSDDVFNLYVALEIVGLSAIGLSALRPTKEALRASLTYLFTTLVGSGAYLLGVALLYGEYGVLSLDLLSKALISSPTSNIAFGLMAAGLILKTALFPLHFWLPKAHANATSPVSALLSGLVIKGSFFLLYRLWFDGGLGNETLGHGLGILGGVGVLYASVLALLQTKLKRIIAYSTVAQIGYLFLVFGLVKFDDSLVPREGILLLALAHGLAKAGMFLAAGALVYVHKKDDLVTLQGVGSYAPLSVFSFGIAAVSIMGLPPSLGFFGKWLLLLSAFEHREMIVAGVFIAGGVLSAGYMFRPLSVFFAKPTHTLSLQRPPLWLELPALGLSLGALALGFFTSHILDYAHG</sequence>
<accession>A0ABS2WSC1</accession>
<feature type="transmembrane region" description="Helical" evidence="8">
    <location>
        <begin position="286"/>
        <end position="305"/>
    </location>
</feature>
<organism evidence="10 11">
    <name type="scientific">Sulfurospirillum tamanense</name>
    <dbReference type="NCBI Taxonomy" id="2813362"/>
    <lineage>
        <taxon>Bacteria</taxon>
        <taxon>Pseudomonadati</taxon>
        <taxon>Campylobacterota</taxon>
        <taxon>Epsilonproteobacteria</taxon>
        <taxon>Campylobacterales</taxon>
        <taxon>Sulfurospirillaceae</taxon>
        <taxon>Sulfurospirillum</taxon>
    </lineage>
</organism>
<keyword evidence="4 7" id="KW-0812">Transmembrane</keyword>
<dbReference type="InterPro" id="IPR003918">
    <property type="entry name" value="NADH_UbQ_OxRdtase"/>
</dbReference>
<feature type="transmembrane region" description="Helical" evidence="8">
    <location>
        <begin position="98"/>
        <end position="117"/>
    </location>
</feature>
<feature type="transmembrane region" description="Helical" evidence="8">
    <location>
        <begin position="228"/>
        <end position="248"/>
    </location>
</feature>
<comment type="similarity">
    <text evidence="2">Belongs to the CPA3 antiporters (TC 2.A.63) subunit D family.</text>
</comment>
<evidence type="ECO:0000256" key="8">
    <source>
        <dbReference type="SAM" id="Phobius"/>
    </source>
</evidence>
<reference evidence="10 11" key="3">
    <citation type="submission" date="2021-02" db="EMBL/GenBank/DDBJ databases">
        <authorList>
            <person name="Merkel A.Y."/>
        </authorList>
    </citation>
    <scope>NUCLEOTIDE SEQUENCE [LARGE SCALE GENOMIC DNA]</scope>
    <source>
        <strain evidence="10 11">T05b</strain>
    </source>
</reference>
<comment type="subcellular location">
    <subcellularLocation>
        <location evidence="1">Cell membrane</location>
        <topology evidence="1">Multi-pass membrane protein</topology>
    </subcellularLocation>
    <subcellularLocation>
        <location evidence="7">Membrane</location>
        <topology evidence="7">Multi-pass membrane protein</topology>
    </subcellularLocation>
</comment>
<dbReference type="PANTHER" id="PTHR42703:SF1">
    <property type="entry name" value="NA(+)_H(+) ANTIPORTER SUBUNIT D1"/>
    <property type="match status" value="1"/>
</dbReference>
<name>A0ABS2WSC1_9BACT</name>
<proteinExistence type="inferred from homology"/>
<dbReference type="Pfam" id="PF00361">
    <property type="entry name" value="Proton_antipo_M"/>
    <property type="match status" value="1"/>
</dbReference>
<feature type="transmembrane region" description="Helical" evidence="8">
    <location>
        <begin position="260"/>
        <end position="279"/>
    </location>
</feature>
<reference evidence="11" key="2">
    <citation type="submission" date="2021-02" db="EMBL/GenBank/DDBJ databases">
        <title>Sulfurospirillum tamanensis sp. nov.</title>
        <authorList>
            <person name="Merkel A.Y."/>
        </authorList>
    </citation>
    <scope>NUCLEOTIDE SEQUENCE [LARGE SCALE GENOMIC DNA]</scope>
    <source>
        <strain evidence="11">T05b</strain>
    </source>
</reference>
<feature type="transmembrane region" description="Helical" evidence="8">
    <location>
        <begin position="152"/>
        <end position="175"/>
    </location>
</feature>
<evidence type="ECO:0000256" key="7">
    <source>
        <dbReference type="RuleBase" id="RU000320"/>
    </source>
</evidence>
<evidence type="ECO:0000313" key="10">
    <source>
        <dbReference type="EMBL" id="MBN2964268.1"/>
    </source>
</evidence>
<evidence type="ECO:0000259" key="9">
    <source>
        <dbReference type="Pfam" id="PF00361"/>
    </source>
</evidence>
<feature type="transmembrane region" description="Helical" evidence="8">
    <location>
        <begin position="435"/>
        <end position="459"/>
    </location>
</feature>
<protein>
    <recommendedName>
        <fullName evidence="9">NADH:quinone oxidoreductase/Mrp antiporter transmembrane domain-containing protein</fullName>
    </recommendedName>
</protein>
<evidence type="ECO:0000313" key="11">
    <source>
        <dbReference type="Proteomes" id="UP000703590"/>
    </source>
</evidence>
<evidence type="ECO:0000256" key="1">
    <source>
        <dbReference type="ARBA" id="ARBA00004651"/>
    </source>
</evidence>
<feature type="transmembrane region" description="Helical" evidence="8">
    <location>
        <begin position="62"/>
        <end position="86"/>
    </location>
</feature>
<dbReference type="PANTHER" id="PTHR42703">
    <property type="entry name" value="NADH DEHYDROGENASE"/>
    <property type="match status" value="1"/>
</dbReference>
<gene>
    <name evidence="10" type="ORF">JWV37_05720</name>
</gene>
<feature type="transmembrane region" description="Helical" evidence="8">
    <location>
        <begin position="317"/>
        <end position="341"/>
    </location>
</feature>
<dbReference type="RefSeq" id="WP_205458817.1">
    <property type="nucleotide sequence ID" value="NZ_JAFHKK010000009.1"/>
</dbReference>
<evidence type="ECO:0000256" key="2">
    <source>
        <dbReference type="ARBA" id="ARBA00005346"/>
    </source>
</evidence>
<evidence type="ECO:0000256" key="3">
    <source>
        <dbReference type="ARBA" id="ARBA00022475"/>
    </source>
</evidence>
<evidence type="ECO:0000256" key="6">
    <source>
        <dbReference type="ARBA" id="ARBA00023136"/>
    </source>
</evidence>
<keyword evidence="11" id="KW-1185">Reference proteome</keyword>
<comment type="caution">
    <text evidence="10">The sequence shown here is derived from an EMBL/GenBank/DDBJ whole genome shotgun (WGS) entry which is preliminary data.</text>
</comment>
<keyword evidence="5 8" id="KW-1133">Transmembrane helix</keyword>
<dbReference type="EMBL" id="JAFHKK010000009">
    <property type="protein sequence ID" value="MBN2964268.1"/>
    <property type="molecule type" value="Genomic_DNA"/>
</dbReference>
<feature type="transmembrane region" description="Helical" evidence="8">
    <location>
        <begin position="21"/>
        <end position="42"/>
    </location>
</feature>
<evidence type="ECO:0000256" key="5">
    <source>
        <dbReference type="ARBA" id="ARBA00022989"/>
    </source>
</evidence>
<feature type="domain" description="NADH:quinone oxidoreductase/Mrp antiporter transmembrane" evidence="9">
    <location>
        <begin position="117"/>
        <end position="407"/>
    </location>
</feature>
<dbReference type="Proteomes" id="UP000703590">
    <property type="component" value="Unassembled WGS sequence"/>
</dbReference>
<feature type="transmembrane region" description="Helical" evidence="8">
    <location>
        <begin position="353"/>
        <end position="376"/>
    </location>
</feature>
<feature type="transmembrane region" description="Helical" evidence="8">
    <location>
        <begin position="396"/>
        <end position="414"/>
    </location>
</feature>
<keyword evidence="3" id="KW-1003">Cell membrane</keyword>
<evidence type="ECO:0000256" key="4">
    <source>
        <dbReference type="ARBA" id="ARBA00022692"/>
    </source>
</evidence>
<feature type="transmembrane region" description="Helical" evidence="8">
    <location>
        <begin position="195"/>
        <end position="216"/>
    </location>
</feature>
<dbReference type="InterPro" id="IPR001750">
    <property type="entry name" value="ND/Mrp_TM"/>
</dbReference>
<keyword evidence="6 8" id="KW-0472">Membrane</keyword>